<dbReference type="Gene3D" id="3.90.660.20">
    <property type="entry name" value="Protoporphyrinogen oxidase, mitochondrial, domain 2"/>
    <property type="match status" value="1"/>
</dbReference>
<reference evidence="11 12" key="1">
    <citation type="submission" date="2016-02" db="EMBL/GenBank/DDBJ databases">
        <title>Genome analysis of coral dinoflagellate symbionts highlights evolutionary adaptations to a symbiotic lifestyle.</title>
        <authorList>
            <person name="Aranda M."/>
            <person name="Li Y."/>
            <person name="Liew Y.J."/>
            <person name="Baumgarten S."/>
            <person name="Simakov O."/>
            <person name="Wilson M."/>
            <person name="Piel J."/>
            <person name="Ashoor H."/>
            <person name="Bougouffa S."/>
            <person name="Bajic V.B."/>
            <person name="Ryu T."/>
            <person name="Ravasi T."/>
            <person name="Bayer T."/>
            <person name="Micklem G."/>
            <person name="Kim H."/>
            <person name="Bhak J."/>
            <person name="Lajeunesse T.C."/>
            <person name="Voolstra C.R."/>
        </authorList>
    </citation>
    <scope>NUCLEOTIDE SEQUENCE [LARGE SCALE GENOMIC DNA]</scope>
    <source>
        <strain evidence="11 12">CCMP2467</strain>
    </source>
</reference>
<dbReference type="PROSITE" id="PS00284">
    <property type="entry name" value="SERPIN"/>
    <property type="match status" value="1"/>
</dbReference>
<accession>A0A1Q9F330</accession>
<proteinExistence type="inferred from homology"/>
<dbReference type="InterPro" id="IPR023795">
    <property type="entry name" value="Serpin_CS"/>
</dbReference>
<dbReference type="PANTHER" id="PTHR11461">
    <property type="entry name" value="SERINE PROTEASE INHIBITOR, SERPIN"/>
    <property type="match status" value="1"/>
</dbReference>
<evidence type="ECO:0000313" key="11">
    <source>
        <dbReference type="EMBL" id="OLQ14114.1"/>
    </source>
</evidence>
<keyword evidence="6" id="KW-0627">Porphyrin biosynthesis</keyword>
<dbReference type="UniPathway" id="UPA00251">
    <property type="reaction ID" value="UER00324"/>
</dbReference>
<feature type="region of interest" description="Disordered" evidence="9">
    <location>
        <begin position="462"/>
        <end position="484"/>
    </location>
</feature>
<feature type="compositionally biased region" description="Acidic residues" evidence="9">
    <location>
        <begin position="464"/>
        <end position="484"/>
    </location>
</feature>
<dbReference type="GO" id="GO:0004867">
    <property type="term" value="F:serine-type endopeptidase inhibitor activity"/>
    <property type="evidence" value="ECO:0007669"/>
    <property type="project" value="InterPro"/>
</dbReference>
<dbReference type="EMBL" id="LSRX01000019">
    <property type="protein sequence ID" value="OLQ14114.1"/>
    <property type="molecule type" value="Genomic_DNA"/>
</dbReference>
<dbReference type="InterPro" id="IPR042185">
    <property type="entry name" value="Serpin_sf_2"/>
</dbReference>
<evidence type="ECO:0000256" key="9">
    <source>
        <dbReference type="SAM" id="MobiDB-lite"/>
    </source>
</evidence>
<dbReference type="SUPFAM" id="SSF56574">
    <property type="entry name" value="Serpins"/>
    <property type="match status" value="1"/>
</dbReference>
<feature type="domain" description="Serpin" evidence="10">
    <location>
        <begin position="1115"/>
        <end position="1450"/>
    </location>
</feature>
<dbReference type="Gene3D" id="3.30.497.10">
    <property type="entry name" value="Antithrombin, subunit I, domain 2"/>
    <property type="match status" value="1"/>
</dbReference>
<name>A0A1Q9F330_SYMMI</name>
<dbReference type="Pfam" id="PF01593">
    <property type="entry name" value="Amino_oxidase"/>
    <property type="match status" value="1"/>
</dbReference>
<gene>
    <name evidence="11" type="primary">PPOX1</name>
    <name evidence="11" type="ORF">AK812_SmicGene1734</name>
</gene>
<feature type="region of interest" description="Disordered" evidence="9">
    <location>
        <begin position="727"/>
        <end position="755"/>
    </location>
</feature>
<evidence type="ECO:0000256" key="1">
    <source>
        <dbReference type="ARBA" id="ARBA00002600"/>
    </source>
</evidence>
<dbReference type="InterPro" id="IPR002937">
    <property type="entry name" value="Amino_oxidase"/>
</dbReference>
<dbReference type="PANTHER" id="PTHR11461:SF211">
    <property type="entry name" value="GH10112P-RELATED"/>
    <property type="match status" value="1"/>
</dbReference>
<dbReference type="GO" id="GO:0004729">
    <property type="term" value="F:oxygen-dependent protoporphyrinogen oxidase activity"/>
    <property type="evidence" value="ECO:0007669"/>
    <property type="project" value="UniProtKB-EC"/>
</dbReference>
<feature type="region of interest" description="Disordered" evidence="9">
    <location>
        <begin position="572"/>
        <end position="615"/>
    </location>
</feature>
<organism evidence="11 12">
    <name type="scientific">Symbiodinium microadriaticum</name>
    <name type="common">Dinoflagellate</name>
    <name type="synonym">Zooxanthella microadriatica</name>
    <dbReference type="NCBI Taxonomy" id="2951"/>
    <lineage>
        <taxon>Eukaryota</taxon>
        <taxon>Sar</taxon>
        <taxon>Alveolata</taxon>
        <taxon>Dinophyceae</taxon>
        <taxon>Suessiales</taxon>
        <taxon>Symbiodiniaceae</taxon>
        <taxon>Symbiodinium</taxon>
    </lineage>
</organism>
<dbReference type="InterPro" id="IPR036188">
    <property type="entry name" value="FAD/NAD-bd_sf"/>
</dbReference>
<dbReference type="GO" id="GO:0006782">
    <property type="term" value="P:protoporphyrinogen IX biosynthetic process"/>
    <property type="evidence" value="ECO:0007669"/>
    <property type="project" value="UniProtKB-UniPathway"/>
</dbReference>
<comment type="similarity">
    <text evidence="4">Belongs to the protoporphyrinogen/coproporphyrinogen oxidase family. Protoporphyrinogen oxidase subfamily.</text>
</comment>
<dbReference type="SUPFAM" id="SSF51905">
    <property type="entry name" value="FAD/NAD(P)-binding domain"/>
    <property type="match status" value="1"/>
</dbReference>
<dbReference type="InterPro" id="IPR000215">
    <property type="entry name" value="Serpin_fam"/>
</dbReference>
<evidence type="ECO:0000256" key="4">
    <source>
        <dbReference type="ARBA" id="ARBA00010551"/>
    </source>
</evidence>
<dbReference type="InterPro" id="IPR023796">
    <property type="entry name" value="Serpin_dom"/>
</dbReference>
<evidence type="ECO:0000256" key="7">
    <source>
        <dbReference type="ARBA" id="ARBA00047554"/>
    </source>
</evidence>
<comment type="function">
    <text evidence="1">Catalyzes the 6-electron oxidation of protoporphyrinogen-IX to form protoporphyrin-IX.</text>
</comment>
<sequence>MIMMVVAIVAEAKLRMEQTDHEQQLLAEEAKAWGVGGKRISGMVSKIETVRKDDKKKGKIGGRFDKEEETKQRIETMTLDKKRTVLVIEIATARLSCDALQRTPQWSVDWALGPDLKDYIFKQIQKEIKANNKAKANEDDEGLEDQSSWFYSDKPLSPDLLSIDHDMTDADGASTAKDTLVGNDEAARVFEEVHRQMEQCGRWQSPCAALVPAGELAGQVALHFDVYRFARRTFVGFSQCFKGIGEAYLQELRAAGIDPDAPGDGAAGIVAAQLSHGPLLSPKFAEGPRLGNSIEVILKDMPNASVTVTEARDRAGGNITTMTGNGRLWEEGPNSFQPGDPILATACDVGLQNDIMLADPSSYRFVWWEGALRALPATPADAVFGDFLSLPGKIRAGLGAIGIKDPMPAQEESVKDFVTRNLGEEVRMDRMLPPSGVPNQQGCPVRCNGFWDVLSELEHGPAYSEEELSTDTELNDGEEPLDEEEKLLVERRRELKVAKIMASKPAISLPGGADMGTTQKKTEEQAATKDEEEKRTPAGGERESQSVGGNAEIAVKEEIDWDARSDEAAVTPPLIDDEGQHPEEWRDIPGPEGMRQPTTPELLVDLDDTSGDQPSADEIVEGIKHTRPSATTFATIFHNMTVPDIRKEWGMPASPSTSEASAAEKKEAEEATGEGPCTGAQGEPPLDQDELVQQVMGELKQSGGTPAPPERSQAGEDLLDIEIESGATIRPASQQAKTAGEKLGQRLRSQEEDRRRTLRVGGLTVKLPPAKTGEAARGTLTAKVKKVSKALGEEKPLESLTSRMKRVAAFMDLGEKFQHKALLIASRQRADALASAIDVQVEEVVNKVPAMHPFYISLEKERMKVIEDLSLHCAQLQRTQEQRQEGLLQELESLGLRFLVERIITLLACSPLDAEHIEVLKELASRLLEELTSRSLKRGMEFFEGLTPHRNTDLSGESRTLRGLGVPPLPLRCEVDEGPPTGRRVENKEDSSEEELPGGRRGGGKSSPVLGAVLEDGPDSFNYGILKGEWFQAAEGILTSPGRLELQRYEMWPKHADAAIPVLAVLGAELCLRESETRAPLISIAAASSSQESSAEIDIDSRTMSLAGVINPLGFSLFRLLTSRPGENVLISPLSISGCLSMVAAGATEGSGAQKELMTLLKALVPSLPPDSTVKMDNSAWVRMLIRPDFVEEVQAKFGADARQLTSTDPKPINDWVKDKTSGLIPTLFDGELDALTVLVLVNTVFFKGSWATVFDVKLTKKSEFKGFTASLPCDMMYKKEKNVAYTENDAFQAVRLPYDDKKTWATIILPRKEGSAALSEVAISLEKTWESLSGMRGVEVELSLPRFRLSAGGSITAALRELGLKETFDSNGGFLKMSDDPQVHLSEVVHKATLEVNEEGTVAAAATGAVMMTRCLPPPAVPMTVDRPFLFMLSDSDGTIYFLGQIVTPELAGLEATLK</sequence>
<evidence type="ECO:0000256" key="3">
    <source>
        <dbReference type="ARBA" id="ARBA00009500"/>
    </source>
</evidence>
<dbReference type="Pfam" id="PF00079">
    <property type="entry name" value="Serpin"/>
    <property type="match status" value="1"/>
</dbReference>
<evidence type="ECO:0000259" key="10">
    <source>
        <dbReference type="SMART" id="SM00093"/>
    </source>
</evidence>
<evidence type="ECO:0000256" key="5">
    <source>
        <dbReference type="ARBA" id="ARBA00012867"/>
    </source>
</evidence>
<comment type="caution">
    <text evidence="11">The sequence shown here is derived from an EMBL/GenBank/DDBJ whole genome shotgun (WGS) entry which is preliminary data.</text>
</comment>
<dbReference type="InterPro" id="IPR042178">
    <property type="entry name" value="Serpin_sf_1"/>
</dbReference>
<evidence type="ECO:0000256" key="8">
    <source>
        <dbReference type="RuleBase" id="RU000411"/>
    </source>
</evidence>
<dbReference type="NCBIfam" id="TIGR00562">
    <property type="entry name" value="proto_IX_ox"/>
    <property type="match status" value="1"/>
</dbReference>
<feature type="region of interest" description="Disordered" evidence="9">
    <location>
        <begin position="648"/>
        <end position="685"/>
    </location>
</feature>
<keyword evidence="12" id="KW-1185">Reference proteome</keyword>
<feature type="region of interest" description="Disordered" evidence="9">
    <location>
        <begin position="507"/>
        <end position="552"/>
    </location>
</feature>
<dbReference type="Proteomes" id="UP000186817">
    <property type="component" value="Unassembled WGS sequence"/>
</dbReference>
<dbReference type="GO" id="GO:0005615">
    <property type="term" value="C:extracellular space"/>
    <property type="evidence" value="ECO:0007669"/>
    <property type="project" value="InterPro"/>
</dbReference>
<dbReference type="SMART" id="SM00093">
    <property type="entry name" value="SERPIN"/>
    <property type="match status" value="1"/>
</dbReference>
<dbReference type="Gene3D" id="3.50.50.60">
    <property type="entry name" value="FAD/NAD(P)-binding domain"/>
    <property type="match status" value="1"/>
</dbReference>
<dbReference type="OrthoDB" id="419611at2759"/>
<feature type="compositionally biased region" description="Basic and acidic residues" evidence="9">
    <location>
        <begin position="578"/>
        <end position="589"/>
    </location>
</feature>
<feature type="compositionally biased region" description="Basic and acidic residues" evidence="9">
    <location>
        <begin position="739"/>
        <end position="755"/>
    </location>
</feature>
<evidence type="ECO:0000313" key="12">
    <source>
        <dbReference type="Proteomes" id="UP000186817"/>
    </source>
</evidence>
<comment type="catalytic activity">
    <reaction evidence="7">
        <text>protoporphyrinogen IX + 3 O2 = protoporphyrin IX + 3 H2O2</text>
        <dbReference type="Rhea" id="RHEA:25576"/>
        <dbReference type="ChEBI" id="CHEBI:15379"/>
        <dbReference type="ChEBI" id="CHEBI:16240"/>
        <dbReference type="ChEBI" id="CHEBI:57306"/>
        <dbReference type="ChEBI" id="CHEBI:57307"/>
        <dbReference type="EC" id="1.3.3.4"/>
    </reaction>
</comment>
<feature type="region of interest" description="Disordered" evidence="9">
    <location>
        <begin position="948"/>
        <end position="1011"/>
    </location>
</feature>
<feature type="compositionally biased region" description="Low complexity" evidence="9">
    <location>
        <begin position="652"/>
        <end position="661"/>
    </location>
</feature>
<protein>
    <recommendedName>
        <fullName evidence="5">protoporphyrinogen oxidase</fullName>
        <ecNumber evidence="5">1.3.3.4</ecNumber>
    </recommendedName>
</protein>
<comment type="pathway">
    <text evidence="2">Porphyrin-containing compound metabolism; protoporphyrin-IX biosynthesis; protoporphyrin-IX from protoporphyrinogen-IX: step 1/1.</text>
</comment>
<comment type="similarity">
    <text evidence="3 8">Belongs to the serpin family.</text>
</comment>
<feature type="compositionally biased region" description="Basic and acidic residues" evidence="9">
    <location>
        <begin position="520"/>
        <end position="544"/>
    </location>
</feature>
<dbReference type="InterPro" id="IPR036186">
    <property type="entry name" value="Serpin_sf"/>
</dbReference>
<evidence type="ECO:0000256" key="2">
    <source>
        <dbReference type="ARBA" id="ARBA00005073"/>
    </source>
</evidence>
<dbReference type="Gene3D" id="2.30.39.10">
    <property type="entry name" value="Alpha-1-antitrypsin, domain 1"/>
    <property type="match status" value="1"/>
</dbReference>
<dbReference type="EC" id="1.3.3.4" evidence="5"/>
<evidence type="ECO:0000256" key="6">
    <source>
        <dbReference type="ARBA" id="ARBA00023244"/>
    </source>
</evidence>
<dbReference type="InterPro" id="IPR004572">
    <property type="entry name" value="Protoporphyrinogen_oxidase"/>
</dbReference>
<dbReference type="Gene3D" id="1.10.3110.10">
    <property type="entry name" value="protoporphyrinogen ix oxidase, domain 3"/>
    <property type="match status" value="1"/>
</dbReference>